<name>A0A0G1PVJ6_9BACT</name>
<dbReference type="AlphaFoldDB" id="A0A0G1PVJ6"/>
<evidence type="ECO:0000259" key="1">
    <source>
        <dbReference type="Pfam" id="PF01553"/>
    </source>
</evidence>
<evidence type="ECO:0000313" key="2">
    <source>
        <dbReference type="EMBL" id="KKU09498.1"/>
    </source>
</evidence>
<comment type="caution">
    <text evidence="2">The sequence shown here is derived from an EMBL/GenBank/DDBJ whole genome shotgun (WGS) entry which is preliminary data.</text>
</comment>
<evidence type="ECO:0000313" key="3">
    <source>
        <dbReference type="Proteomes" id="UP000034329"/>
    </source>
</evidence>
<dbReference type="GO" id="GO:0016746">
    <property type="term" value="F:acyltransferase activity"/>
    <property type="evidence" value="ECO:0007669"/>
    <property type="project" value="InterPro"/>
</dbReference>
<feature type="domain" description="Phospholipid/glycerol acyltransferase" evidence="1">
    <location>
        <begin position="34"/>
        <end position="192"/>
    </location>
</feature>
<dbReference type="Proteomes" id="UP000034329">
    <property type="component" value="Unassembled WGS sequence"/>
</dbReference>
<dbReference type="Pfam" id="PF01553">
    <property type="entry name" value="Acyltransferase"/>
    <property type="match status" value="1"/>
</dbReference>
<dbReference type="InterPro" id="IPR002123">
    <property type="entry name" value="Plipid/glycerol_acylTrfase"/>
</dbReference>
<sequence length="240" mass="26524">TFKFLSALITGAHDRDLQEDAGRLLSEYRDKVSVEVSGIENIPDGGLLIFNHPNNDILIPALLDLIVKIKEFKNREVSLVMTSEIMLFANLNEKVALPGSIKFIERLHGIYPKNIISAPTVTSRKDFVTGRAKAARKVIERLREGQIVAISPEGHVEIDNVISPVDTFHRGSGALARLAGELAKPVVPVAFWEEGKGKLKTEIGQPFYVNGPNDLETVKNMMERISLMLPDSLRGPFKSS</sequence>
<accession>A0A0G1PVJ6</accession>
<reference evidence="2 3" key="1">
    <citation type="journal article" date="2015" name="Nature">
        <title>rRNA introns, odd ribosomes, and small enigmatic genomes across a large radiation of phyla.</title>
        <authorList>
            <person name="Brown C.T."/>
            <person name="Hug L.A."/>
            <person name="Thomas B.C."/>
            <person name="Sharon I."/>
            <person name="Castelle C.J."/>
            <person name="Singh A."/>
            <person name="Wilkins M.J."/>
            <person name="Williams K.H."/>
            <person name="Banfield J.F."/>
        </authorList>
    </citation>
    <scope>NUCLEOTIDE SEQUENCE [LARGE SCALE GENOMIC DNA]</scope>
</reference>
<protein>
    <recommendedName>
        <fullName evidence="1">Phospholipid/glycerol acyltransferase domain-containing protein</fullName>
    </recommendedName>
</protein>
<feature type="non-terminal residue" evidence="2">
    <location>
        <position position="1"/>
    </location>
</feature>
<gene>
    <name evidence="2" type="ORF">UX13_C0039G0018</name>
</gene>
<organism evidence="2 3">
    <name type="scientific">Candidatus Woesebacteria bacterium GW2011_GWB1_45_5</name>
    <dbReference type="NCBI Taxonomy" id="1618581"/>
    <lineage>
        <taxon>Bacteria</taxon>
        <taxon>Candidatus Woeseibacteriota</taxon>
    </lineage>
</organism>
<dbReference type="EMBL" id="LCLA01000039">
    <property type="protein sequence ID" value="KKU09498.1"/>
    <property type="molecule type" value="Genomic_DNA"/>
</dbReference>
<proteinExistence type="predicted"/>